<comment type="caution">
    <text evidence="8">The sequence shown here is derived from an EMBL/GenBank/DDBJ whole genome shotgun (WGS) entry which is preliminary data.</text>
</comment>
<name>Q0YP24_9CHLB</name>
<dbReference type="InterPro" id="IPR038570">
    <property type="entry name" value="HicA_sf"/>
</dbReference>
<keyword evidence="2" id="KW-1277">Toxin-antitoxin system</keyword>
<sequence>MKSVSGKHFAWLLEKRGWLLVRINGSHHVYMKPGNSARISVPVHGNDDLKIGLLRHFMKVAGITEEDL</sequence>
<protein>
    <submittedName>
        <fullName evidence="8">YcfA-like</fullName>
    </submittedName>
</protein>
<accession>Q0YP24</accession>
<keyword evidence="6" id="KW-0694">RNA-binding</keyword>
<organism evidence="8 9">
    <name type="scientific">Chlorobium ferrooxidans DSM 13031</name>
    <dbReference type="NCBI Taxonomy" id="377431"/>
    <lineage>
        <taxon>Bacteria</taxon>
        <taxon>Pseudomonadati</taxon>
        <taxon>Chlorobiota</taxon>
        <taxon>Chlorobiia</taxon>
        <taxon>Chlorobiales</taxon>
        <taxon>Chlorobiaceae</taxon>
        <taxon>Chlorobium/Pelodictyon group</taxon>
        <taxon>Chlorobium</taxon>
    </lineage>
</organism>
<reference evidence="8 9" key="2">
    <citation type="submission" date="2006-07" db="EMBL/GenBank/DDBJ databases">
        <title>Sequencing of the draft genome and assembly of Chlorobium ferroxidans DSM 13031.</title>
        <authorList>
            <consortium name="US DOE Joint Genome Institute (JGI-PGF)"/>
            <person name="Copeland A."/>
            <person name="Lucas S."/>
            <person name="Lapidus A."/>
            <person name="Barry K."/>
            <person name="Glavina del Rio T."/>
            <person name="Dalin E."/>
            <person name="Tice H."/>
            <person name="Bruce D."/>
            <person name="Pitluck S."/>
            <person name="Richardson P."/>
        </authorList>
    </citation>
    <scope>NUCLEOTIDE SEQUENCE [LARGE SCALE GENOMIC DNA]</scope>
    <source>
        <strain evidence="8 9">DSM 13031</strain>
    </source>
</reference>
<evidence type="ECO:0000256" key="6">
    <source>
        <dbReference type="ARBA" id="ARBA00022884"/>
    </source>
</evidence>
<evidence type="ECO:0000256" key="7">
    <source>
        <dbReference type="ARBA" id="ARBA00023016"/>
    </source>
</evidence>
<dbReference type="GO" id="GO:0004519">
    <property type="term" value="F:endonuclease activity"/>
    <property type="evidence" value="ECO:0007669"/>
    <property type="project" value="UniProtKB-KW"/>
</dbReference>
<keyword evidence="5" id="KW-0378">Hydrolase</keyword>
<evidence type="ECO:0000256" key="2">
    <source>
        <dbReference type="ARBA" id="ARBA00022649"/>
    </source>
</evidence>
<dbReference type="AlphaFoldDB" id="Q0YP24"/>
<gene>
    <name evidence="8" type="ORF">CferDRAFT_0065</name>
</gene>
<dbReference type="EMBL" id="AASE01000038">
    <property type="protein sequence ID" value="EAT58049.1"/>
    <property type="molecule type" value="Genomic_DNA"/>
</dbReference>
<dbReference type="GO" id="GO:0016787">
    <property type="term" value="F:hydrolase activity"/>
    <property type="evidence" value="ECO:0007669"/>
    <property type="project" value="UniProtKB-KW"/>
</dbReference>
<dbReference type="InterPro" id="IPR012933">
    <property type="entry name" value="HicA_mRNA_interferase"/>
</dbReference>
<evidence type="ECO:0000313" key="9">
    <source>
        <dbReference type="Proteomes" id="UP000004162"/>
    </source>
</evidence>
<reference evidence="8 9" key="1">
    <citation type="submission" date="2006-07" db="EMBL/GenBank/DDBJ databases">
        <title>Annotation of the draft genome assembly of Chlorobium ferroxidans DSM 13031.</title>
        <authorList>
            <consortium name="US DOE Joint Genome Institute (JGI-ORNL)"/>
            <person name="Larimer F."/>
            <person name="Land M."/>
            <person name="Hauser L."/>
        </authorList>
    </citation>
    <scope>NUCLEOTIDE SEQUENCE [LARGE SCALE GENOMIC DNA]</scope>
    <source>
        <strain evidence="8 9">DSM 13031</strain>
    </source>
</reference>
<keyword evidence="4" id="KW-0255">Endonuclease</keyword>
<keyword evidence="9" id="KW-1185">Reference proteome</keyword>
<evidence type="ECO:0000256" key="5">
    <source>
        <dbReference type="ARBA" id="ARBA00022801"/>
    </source>
</evidence>
<evidence type="ECO:0000256" key="4">
    <source>
        <dbReference type="ARBA" id="ARBA00022759"/>
    </source>
</evidence>
<dbReference type="Pfam" id="PF07927">
    <property type="entry name" value="HicA_toxin"/>
    <property type="match status" value="1"/>
</dbReference>
<evidence type="ECO:0000313" key="8">
    <source>
        <dbReference type="EMBL" id="EAT58049.1"/>
    </source>
</evidence>
<keyword evidence="3" id="KW-0540">Nuclease</keyword>
<evidence type="ECO:0000256" key="3">
    <source>
        <dbReference type="ARBA" id="ARBA00022722"/>
    </source>
</evidence>
<dbReference type="Gene3D" id="3.30.920.30">
    <property type="entry name" value="Hypothetical protein"/>
    <property type="match status" value="1"/>
</dbReference>
<evidence type="ECO:0000256" key="1">
    <source>
        <dbReference type="ARBA" id="ARBA00006620"/>
    </source>
</evidence>
<proteinExistence type="inferred from homology"/>
<dbReference type="RefSeq" id="WP_006367365.1">
    <property type="nucleotide sequence ID" value="NZ_AASE01000038.1"/>
</dbReference>
<comment type="similarity">
    <text evidence="1">Belongs to the HicA mRNA interferase family.</text>
</comment>
<keyword evidence="7" id="KW-0346">Stress response</keyword>
<dbReference type="OrthoDB" id="9798547at2"/>
<dbReference type="Proteomes" id="UP000004162">
    <property type="component" value="Unassembled WGS sequence"/>
</dbReference>
<dbReference type="GO" id="GO:0003729">
    <property type="term" value="F:mRNA binding"/>
    <property type="evidence" value="ECO:0007669"/>
    <property type="project" value="InterPro"/>
</dbReference>
<dbReference type="SUPFAM" id="SSF54786">
    <property type="entry name" value="YcfA/nrd intein domain"/>
    <property type="match status" value="1"/>
</dbReference>